<feature type="compositionally biased region" description="Low complexity" evidence="1">
    <location>
        <begin position="314"/>
        <end position="327"/>
    </location>
</feature>
<feature type="region of interest" description="Disordered" evidence="1">
    <location>
        <begin position="503"/>
        <end position="537"/>
    </location>
</feature>
<feature type="compositionally biased region" description="Polar residues" evidence="1">
    <location>
        <begin position="350"/>
        <end position="363"/>
    </location>
</feature>
<gene>
    <name evidence="2" type="ORF">CEP54_004763</name>
</gene>
<sequence length="1191" mass="133605">MPRRYRAEDLDFEIHVDPSCLSDPMDDNEHKGHEEPKAEEQQQEQNTTNTSNTDIKQEAQLPAEPKAEPVVEAPEEDCKPIATRAEPEDDNQTPIPDLEAEDDTQDKLQQDTEELDQETPKPAEVDSEPESSLHDQQQEDDSYISSEDESEEHQAKAAVSETKEAATENQEEETHSESESDRSESRRSSASSGSYLSDRRHSDRTEALIQKAARDIVSQIGSDDKRDSLSSYSGSDETGYLSRSESSSARQSDAHMSVEDGTRGGVDEAGDNSSHHEHEDDVFSDRSPRSSIGSGVSDGDHRKTQEAMDRMSRSPRISGISGISGISEYEREEDEFVPTIRGTPRPAFRSPSSVKAMQMSSPPASGLGSPRSSRRAPLPTVSRVGSPRFSEQYSPKKTPPRFKRSTPPLVLLHVTLLPLRWPWGDVLENADPEDMSQEAKTIRDAWRTLQDRMGDTTVERGILLPHPQNDYEVLEERLLEALELPVRRRARILECGHYLGPSNMSTLDDESSSESEEDSDYDDEPDTRRSSHRSQPEKTHWCKTCRSDIRYESLGEGKIFRVKVYASNGLIRGGAWEACWKEMERVDVEIEPLVDAVAQHELVQMEADQERELAMREAEEEERYVRLEEEHREFESRERGRLAKRRGESRSHVGDESHLTEGESHLEESHLQDRSLHAESRHEDSRHEESLHDITRNHEESHIADTTEPMDEKAADTTREPAEDDTKDYTDDLDKSRSFDDLEKDLDEHLQEEHERRSQADESRLSLGPDDVSHMDAQARAAPSSRASISPEDIEDEEERKRRDEERRREIYGDAPAQDEHAQRSFSEHAQHHDQQYTERGQPGSSDYQGMPPSGETYPQNEDRQKAMKSASLPELLAESARVLVQDKKNVLIGLLSILILLLAIRGGPGPTQDPRTFQTIIKNAEVPTVTVTQEAVIPTAEAIKQATPSAETVVEESSISVELPKESVASEKVEVPEESPIAKEKETAAKEDRAAPEESTVEEEPEVVVEKAETSSKSHAASSRSTTASTSAESVDPCASCSLPPRGGRAKDPFRDLVYAPPPRRRETETETLISERVVRVVETVTAMETATVKVTETATEVVVSRETQYVKAGPEEKAHQREMGLEVPGMKEQQVPLGSSDAALEYLEIEAPVDQAFDLEVPRKEAAPPIREGRQELDADAERLELPWN</sequence>
<feature type="compositionally biased region" description="Basic and acidic residues" evidence="1">
    <location>
        <begin position="252"/>
        <end position="266"/>
    </location>
</feature>
<evidence type="ECO:0008006" key="4">
    <source>
        <dbReference type="Google" id="ProtNLM"/>
    </source>
</evidence>
<feature type="compositionally biased region" description="Low complexity" evidence="1">
    <location>
        <begin position="62"/>
        <end position="72"/>
    </location>
</feature>
<feature type="compositionally biased region" description="Basic and acidic residues" evidence="1">
    <location>
        <begin position="620"/>
        <end position="721"/>
    </location>
</feature>
<feature type="compositionally biased region" description="Low complexity" evidence="1">
    <location>
        <begin position="43"/>
        <end position="53"/>
    </location>
</feature>
<feature type="compositionally biased region" description="Low complexity" evidence="1">
    <location>
        <begin position="1018"/>
        <end position="1035"/>
    </location>
</feature>
<evidence type="ECO:0000313" key="2">
    <source>
        <dbReference type="EMBL" id="RSL64293.1"/>
    </source>
</evidence>
<feature type="compositionally biased region" description="Basic and acidic residues" evidence="1">
    <location>
        <begin position="526"/>
        <end position="537"/>
    </location>
</feature>
<dbReference type="EMBL" id="NKCI01000034">
    <property type="protein sequence ID" value="RSL64293.1"/>
    <property type="molecule type" value="Genomic_DNA"/>
</dbReference>
<feature type="compositionally biased region" description="Acidic residues" evidence="1">
    <location>
        <begin position="507"/>
        <end position="525"/>
    </location>
</feature>
<dbReference type="AlphaFoldDB" id="A0A428QG31"/>
<feature type="region of interest" description="Disordered" evidence="1">
    <location>
        <begin position="957"/>
        <end position="1072"/>
    </location>
</feature>
<evidence type="ECO:0000313" key="3">
    <source>
        <dbReference type="Proteomes" id="UP000288168"/>
    </source>
</evidence>
<feature type="compositionally biased region" description="Basic and acidic residues" evidence="1">
    <location>
        <begin position="161"/>
        <end position="187"/>
    </location>
</feature>
<feature type="compositionally biased region" description="Basic and acidic residues" evidence="1">
    <location>
        <begin position="799"/>
        <end position="837"/>
    </location>
</feature>
<feature type="region of interest" description="Disordered" evidence="1">
    <location>
        <begin position="1163"/>
        <end position="1191"/>
    </location>
</feature>
<feature type="compositionally biased region" description="Low complexity" evidence="1">
    <location>
        <begin position="779"/>
        <end position="791"/>
    </location>
</feature>
<dbReference type="Proteomes" id="UP000288168">
    <property type="component" value="Unassembled WGS sequence"/>
</dbReference>
<reference evidence="2 3" key="1">
    <citation type="submission" date="2017-06" db="EMBL/GenBank/DDBJ databases">
        <title>Comparative genomic analysis of Ambrosia Fusariam Clade fungi.</title>
        <authorList>
            <person name="Stajich J.E."/>
            <person name="Carrillo J."/>
            <person name="Kijimoto T."/>
            <person name="Eskalen A."/>
            <person name="O'Donnell K."/>
            <person name="Kasson M."/>
        </authorList>
    </citation>
    <scope>NUCLEOTIDE SEQUENCE [LARGE SCALE GENOMIC DNA]</scope>
    <source>
        <strain evidence="2 3">NRRL62584</strain>
    </source>
</reference>
<feature type="region of interest" description="Disordered" evidence="1">
    <location>
        <begin position="1110"/>
        <end position="1137"/>
    </location>
</feature>
<feature type="region of interest" description="Disordered" evidence="1">
    <location>
        <begin position="620"/>
        <end position="870"/>
    </location>
</feature>
<feature type="compositionally biased region" description="Basic and acidic residues" evidence="1">
    <location>
        <begin position="273"/>
        <end position="288"/>
    </location>
</feature>
<evidence type="ECO:0000256" key="1">
    <source>
        <dbReference type="SAM" id="MobiDB-lite"/>
    </source>
</evidence>
<protein>
    <recommendedName>
        <fullName evidence="4">Pathway-specific nitrogen regulator</fullName>
    </recommendedName>
</protein>
<feature type="compositionally biased region" description="Basic and acidic residues" evidence="1">
    <location>
        <begin position="1"/>
        <end position="16"/>
    </location>
</feature>
<name>A0A428QG31_9HYPO</name>
<feature type="compositionally biased region" description="Low complexity" evidence="1">
    <location>
        <begin position="242"/>
        <end position="251"/>
    </location>
</feature>
<accession>A0A428QG31</accession>
<dbReference type="STRING" id="1325734.A0A428QG31"/>
<proteinExistence type="predicted"/>
<dbReference type="OrthoDB" id="5369448at2759"/>
<feature type="compositionally biased region" description="Basic and acidic residues" evidence="1">
    <location>
        <begin position="27"/>
        <end position="40"/>
    </location>
</feature>
<feature type="compositionally biased region" description="Basic and acidic residues" evidence="1">
    <location>
        <begin position="1115"/>
        <end position="1126"/>
    </location>
</feature>
<feature type="compositionally biased region" description="Basic and acidic residues" evidence="1">
    <location>
        <begin position="197"/>
        <end position="206"/>
    </location>
</feature>
<feature type="region of interest" description="Disordered" evidence="1">
    <location>
        <begin position="1"/>
        <end position="404"/>
    </location>
</feature>
<feature type="compositionally biased region" description="Basic and acidic residues" evidence="1">
    <location>
        <begin position="964"/>
        <end position="997"/>
    </location>
</feature>
<organism evidence="2 3">
    <name type="scientific">Fusarium duplospermum</name>
    <dbReference type="NCBI Taxonomy" id="1325734"/>
    <lineage>
        <taxon>Eukaryota</taxon>
        <taxon>Fungi</taxon>
        <taxon>Dikarya</taxon>
        <taxon>Ascomycota</taxon>
        <taxon>Pezizomycotina</taxon>
        <taxon>Sordariomycetes</taxon>
        <taxon>Hypocreomycetidae</taxon>
        <taxon>Hypocreales</taxon>
        <taxon>Nectriaceae</taxon>
        <taxon>Fusarium</taxon>
        <taxon>Fusarium solani species complex</taxon>
    </lineage>
</organism>
<comment type="caution">
    <text evidence="2">The sequence shown here is derived from an EMBL/GenBank/DDBJ whole genome shotgun (WGS) entry which is preliminary data.</text>
</comment>
<feature type="compositionally biased region" description="Basic and acidic residues" evidence="1">
    <location>
        <begin position="298"/>
        <end position="312"/>
    </location>
</feature>
<keyword evidence="3" id="KW-1185">Reference proteome</keyword>
<feature type="compositionally biased region" description="Acidic residues" evidence="1">
    <location>
        <begin position="138"/>
        <end position="151"/>
    </location>
</feature>
<feature type="compositionally biased region" description="Basic and acidic residues" evidence="1">
    <location>
        <begin position="727"/>
        <end position="764"/>
    </location>
</feature>